<sequence length="272" mass="30742">MAVICISRELAANGEETARELTKINGYRFIEREFIESRMLEKKIEPQDIRHFDEHKPGPLSLMPERRLRFLQILKEIILDEASKGNCIILGRGAGAILRGIPGIVSVRLIAPHDVRIHRIKLAHKCDERTAEHQIRQSDHDRRGFLKYFFDLNWQDGDIYDLTVNTASLNPAGTALLIDKYRELTVSSADEKLGIQRMRDRKIEAAVITEIIYTRKIRVQGFSAVMDKGRLILNGVASSREEAREAEAAVRGIEGVEALDNQIAVLPHATAS</sequence>
<dbReference type="InterPro" id="IPR007055">
    <property type="entry name" value="BON_dom"/>
</dbReference>
<evidence type="ECO:0000259" key="1">
    <source>
        <dbReference type="PROSITE" id="PS50914"/>
    </source>
</evidence>
<accession>A0A1Y1RY12</accession>
<comment type="caution">
    <text evidence="2">The sequence shown here is derived from an EMBL/GenBank/DDBJ whole genome shotgun (WGS) entry which is preliminary data.</text>
</comment>
<dbReference type="Pfam" id="PF13189">
    <property type="entry name" value="Cytidylate_kin2"/>
    <property type="match status" value="1"/>
</dbReference>
<dbReference type="RefSeq" id="WP_083050270.1">
    <property type="nucleotide sequence ID" value="NZ_MWQY01000009.1"/>
</dbReference>
<dbReference type="PROSITE" id="PS50914">
    <property type="entry name" value="BON"/>
    <property type="match status" value="1"/>
</dbReference>
<proteinExistence type="predicted"/>
<reference evidence="2 3" key="1">
    <citation type="submission" date="2017-03" db="EMBL/GenBank/DDBJ databases">
        <title>Draft Genome sequence of Marispirochaeta sp. strain JC444.</title>
        <authorList>
            <person name="Shivani Y."/>
            <person name="Subhash Y."/>
            <person name="Sasikala C."/>
            <person name="Ramana C."/>
        </authorList>
    </citation>
    <scope>NUCLEOTIDE SEQUENCE [LARGE SCALE GENOMIC DNA]</scope>
    <source>
        <strain evidence="2 3">JC444</strain>
    </source>
</reference>
<dbReference type="InterPro" id="IPR027417">
    <property type="entry name" value="P-loop_NTPase"/>
</dbReference>
<organism evidence="2 3">
    <name type="scientific">Marispirochaeta aestuarii</name>
    <dbReference type="NCBI Taxonomy" id="1963862"/>
    <lineage>
        <taxon>Bacteria</taxon>
        <taxon>Pseudomonadati</taxon>
        <taxon>Spirochaetota</taxon>
        <taxon>Spirochaetia</taxon>
        <taxon>Spirochaetales</taxon>
        <taxon>Spirochaetaceae</taxon>
        <taxon>Marispirochaeta</taxon>
    </lineage>
</organism>
<name>A0A1Y1RY12_9SPIO</name>
<dbReference type="Proteomes" id="UP000192343">
    <property type="component" value="Unassembled WGS sequence"/>
</dbReference>
<protein>
    <recommendedName>
        <fullName evidence="1">BON domain-containing protein</fullName>
    </recommendedName>
</protein>
<dbReference type="OrthoDB" id="7929987at2"/>
<dbReference type="STRING" id="1963862.B4O97_09240"/>
<evidence type="ECO:0000313" key="3">
    <source>
        <dbReference type="Proteomes" id="UP000192343"/>
    </source>
</evidence>
<dbReference type="EMBL" id="MWQY01000009">
    <property type="protein sequence ID" value="ORC35348.1"/>
    <property type="molecule type" value="Genomic_DNA"/>
</dbReference>
<feature type="domain" description="BON" evidence="1">
    <location>
        <begin position="199"/>
        <end position="267"/>
    </location>
</feature>
<gene>
    <name evidence="2" type="ORF">B4O97_09240</name>
</gene>
<dbReference type="Gene3D" id="3.30.1340.30">
    <property type="match status" value="1"/>
</dbReference>
<dbReference type="Gene3D" id="3.40.50.300">
    <property type="entry name" value="P-loop containing nucleotide triphosphate hydrolases"/>
    <property type="match status" value="1"/>
</dbReference>
<dbReference type="AlphaFoldDB" id="A0A1Y1RY12"/>
<evidence type="ECO:0000313" key="2">
    <source>
        <dbReference type="EMBL" id="ORC35348.1"/>
    </source>
</evidence>
<dbReference type="Pfam" id="PF04972">
    <property type="entry name" value="BON"/>
    <property type="match status" value="1"/>
</dbReference>
<keyword evidence="3" id="KW-1185">Reference proteome</keyword>